<evidence type="ECO:0000313" key="3">
    <source>
        <dbReference type="Proteomes" id="UP000555756"/>
    </source>
</evidence>
<reference evidence="2 3" key="1">
    <citation type="submission" date="2020-04" db="EMBL/GenBank/DDBJ databases">
        <title>Description of novel Gluconacetobacter.</title>
        <authorList>
            <person name="Sombolestani A."/>
        </authorList>
    </citation>
    <scope>NUCLEOTIDE SEQUENCE [LARGE SCALE GENOMIC DNA]</scope>
    <source>
        <strain evidence="2 3">LMG 21311</strain>
    </source>
</reference>
<accession>A0A7W4PIC0</accession>
<dbReference type="RefSeq" id="WP_183121078.1">
    <property type="nucleotide sequence ID" value="NZ_JABEQF010000033.1"/>
</dbReference>
<comment type="caution">
    <text evidence="2">The sequence shown here is derived from an EMBL/GenBank/DDBJ whole genome shotgun (WGS) entry which is preliminary data.</text>
</comment>
<name>A0A7W4PIC0_9PROT</name>
<dbReference type="EMBL" id="JABEQF010000033">
    <property type="protein sequence ID" value="MBB2191971.1"/>
    <property type="molecule type" value="Genomic_DNA"/>
</dbReference>
<evidence type="ECO:0000313" key="2">
    <source>
        <dbReference type="EMBL" id="MBB2191971.1"/>
    </source>
</evidence>
<dbReference type="Proteomes" id="UP000555756">
    <property type="component" value="Unassembled WGS sequence"/>
</dbReference>
<organism evidence="2 3">
    <name type="scientific">Gluconacetobacter azotocaptans</name>
    <dbReference type="NCBI Taxonomy" id="142834"/>
    <lineage>
        <taxon>Bacteria</taxon>
        <taxon>Pseudomonadati</taxon>
        <taxon>Pseudomonadota</taxon>
        <taxon>Alphaproteobacteria</taxon>
        <taxon>Acetobacterales</taxon>
        <taxon>Acetobacteraceae</taxon>
        <taxon>Gluconacetobacter</taxon>
    </lineage>
</organism>
<feature type="region of interest" description="Disordered" evidence="1">
    <location>
        <begin position="1"/>
        <end position="26"/>
    </location>
</feature>
<evidence type="ECO:0000256" key="1">
    <source>
        <dbReference type="SAM" id="MobiDB-lite"/>
    </source>
</evidence>
<feature type="compositionally biased region" description="Basic and acidic residues" evidence="1">
    <location>
        <begin position="1"/>
        <end position="10"/>
    </location>
</feature>
<keyword evidence="3" id="KW-1185">Reference proteome</keyword>
<feature type="region of interest" description="Disordered" evidence="1">
    <location>
        <begin position="860"/>
        <end position="889"/>
    </location>
</feature>
<sequence length="1073" mass="118637">MSDDRIKDGAGEPAAGRPTPTGFMRKLRPELYSDTVNRPLYILDRSMLEFQLETMTSRNEHQRFEIFCRKLCQRVICPNIRPQSGPEGGGDGKTDADTFPVAEAIADLTYIGSPGPGRDDWGFAFSAMKDWKRKVVKDVEGIAGTGRKLERIYFVTSQPARAADRARIEAELKQAHGIPVKILDRAWIVEEVIDHERKDIAHDYLGVGRMVSDPMRMGPEDYSRRRRLDDIERGLANPSTFAGIERQLVTEAIVAAQLSRNLELPRHETEGRHARAIRLAVKHGSARQQLEARHDALWTAFWWFDDAAAVSDGYGTIEAEALGADHARNIEFLVQLHQLLVNAVLYRMQAAKEADLSARSDRLEAALVAMTRDEHRPNHQLEARTSLAVVRLGRYFAEGRMDELPGVWSELGSILDEASGLAEFDADRLVRLIEVVAMPAGRDPTYRAVGERLADFVAKRTSDAQGALILLRQALNLDDDEKSERIRLFGRAAVHLAKREHAEQLIEAHQHLAIAYRGADLLWAARSSILMAAAGLAAEGEESSDLPVGFIPTVKIWAWIALQLRLVPELLLAVRLLRMSSGTLPLDEDSKDRVAEGLQEIDLAFGSNILNMDDGELRSLSALPDELSAAGLPMSRIALLYALGYEDTLREDGSIPDEMAERRAGEFFALMKAQPVSGQLFGRLILNAPTGQVIETCICGLTVEVAAPGDDAGTVTAQAVVAAFEAMLATMIEDGVGAHTERFRVDIVETDEEEPSVRTDPKAMRSLVAWPRSLPVSDFARQPDVGAFLMRVVGEAMAVTFVLPELKDTMERLVAKGSAHDRVSSILASLSALHRIVGRPVVRLDQAVKDYPMRDRPAVADMERPAGGGDDEDVLAGPKSGDGRPTVGRHRGMKVQSVIDVHSWDEARWKGILYASYGDDVPPIFALTFTNAAGARRIFERWRERFGTKDVNHDINMSIIRNLPGYPASHYAVQITSRRPDDGSWERGVLYQTVNRVHVMEPADNTNLETFLSKRRAAGCFMLAPAVLSAGQPDILTDLVILKRDINVVDAADVAEHDIENVALEMIARRRDG</sequence>
<proteinExistence type="predicted"/>
<gene>
    <name evidence="2" type="ORF">HLH34_18735</name>
</gene>
<dbReference type="AlphaFoldDB" id="A0A7W4PIC0"/>
<protein>
    <submittedName>
        <fullName evidence="2">Tetratricopeptide repeat protein</fullName>
    </submittedName>
</protein>